<sequence>MSNNGQDKSGNVFKYSLIPLTLGVVLIFFLHRSCDSAVFEPTPAKNAPTAIIEEELSPEQPIVKNIPVAETETTVEETSAVANDSVQVAE</sequence>
<keyword evidence="1" id="KW-0812">Transmembrane</keyword>
<gene>
    <name evidence="2" type="ORF">SAMN02927937_01213</name>
</gene>
<proteinExistence type="predicted"/>
<accession>A0A1H6KIK2</accession>
<feature type="transmembrane region" description="Helical" evidence="1">
    <location>
        <begin position="12"/>
        <end position="31"/>
    </location>
</feature>
<organism evidence="2 3">
    <name type="scientific">Paenimyroides marinum</name>
    <dbReference type="NCBI Taxonomy" id="1159016"/>
    <lineage>
        <taxon>Bacteria</taxon>
        <taxon>Pseudomonadati</taxon>
        <taxon>Bacteroidota</taxon>
        <taxon>Flavobacteriia</taxon>
        <taxon>Flavobacteriales</taxon>
        <taxon>Flavobacteriaceae</taxon>
        <taxon>Paenimyroides</taxon>
    </lineage>
</organism>
<dbReference type="AlphaFoldDB" id="A0A1H6KIK2"/>
<protein>
    <submittedName>
        <fullName evidence="2">Uncharacterized protein</fullName>
    </submittedName>
</protein>
<evidence type="ECO:0000313" key="2">
    <source>
        <dbReference type="EMBL" id="SEH75068.1"/>
    </source>
</evidence>
<evidence type="ECO:0000256" key="1">
    <source>
        <dbReference type="SAM" id="Phobius"/>
    </source>
</evidence>
<name>A0A1H6KIK2_9FLAO</name>
<reference evidence="2 3" key="1">
    <citation type="submission" date="2016-10" db="EMBL/GenBank/DDBJ databases">
        <authorList>
            <person name="de Groot N.N."/>
        </authorList>
    </citation>
    <scope>NUCLEOTIDE SEQUENCE [LARGE SCALE GENOMIC DNA]</scope>
    <source>
        <strain evidence="2 3">CGMCC 1.10825</strain>
    </source>
</reference>
<keyword evidence="1" id="KW-1133">Transmembrane helix</keyword>
<dbReference type="Proteomes" id="UP000199634">
    <property type="component" value="Unassembled WGS sequence"/>
</dbReference>
<dbReference type="RefSeq" id="WP_091097410.1">
    <property type="nucleotide sequence ID" value="NZ_FNXE01000013.1"/>
</dbReference>
<evidence type="ECO:0000313" key="3">
    <source>
        <dbReference type="Proteomes" id="UP000199634"/>
    </source>
</evidence>
<dbReference type="OrthoDB" id="1373060at2"/>
<keyword evidence="3" id="KW-1185">Reference proteome</keyword>
<dbReference type="EMBL" id="FNXE01000013">
    <property type="protein sequence ID" value="SEH75068.1"/>
    <property type="molecule type" value="Genomic_DNA"/>
</dbReference>
<keyword evidence="1" id="KW-0472">Membrane</keyword>